<comment type="caution">
    <text evidence="1">The sequence shown here is derived from an EMBL/GenBank/DDBJ whole genome shotgun (WGS) entry which is preliminary data.</text>
</comment>
<evidence type="ECO:0000313" key="1">
    <source>
        <dbReference type="EMBL" id="KAE9597461.1"/>
    </source>
</evidence>
<dbReference type="Proteomes" id="UP000447434">
    <property type="component" value="Chromosome 16"/>
</dbReference>
<dbReference type="AlphaFoldDB" id="A0A6A4P795"/>
<reference evidence="2" key="1">
    <citation type="journal article" date="2020" name="Nat. Commun.">
        <title>Genome sequence of the cluster root forming white lupin.</title>
        <authorList>
            <person name="Hufnagel B."/>
            <person name="Marques A."/>
            <person name="Soriano A."/>
            <person name="Marques L."/>
            <person name="Divol F."/>
            <person name="Doumas P."/>
            <person name="Sallet E."/>
            <person name="Mancinotti D."/>
            <person name="Carrere S."/>
            <person name="Marande W."/>
            <person name="Arribat S."/>
            <person name="Keller J."/>
            <person name="Huneau C."/>
            <person name="Blein T."/>
            <person name="Aime D."/>
            <person name="Laguerre M."/>
            <person name="Taylor J."/>
            <person name="Schubert V."/>
            <person name="Nelson M."/>
            <person name="Geu-Flores F."/>
            <person name="Crespi M."/>
            <person name="Gallardo-Guerrero K."/>
            <person name="Delaux P.-M."/>
            <person name="Salse J."/>
            <person name="Berges H."/>
            <person name="Guyot R."/>
            <person name="Gouzy J."/>
            <person name="Peret B."/>
        </authorList>
    </citation>
    <scope>NUCLEOTIDE SEQUENCE [LARGE SCALE GENOMIC DNA]</scope>
    <source>
        <strain evidence="2">cv. Amiga</strain>
    </source>
</reference>
<dbReference type="EMBL" id="WOCE01000016">
    <property type="protein sequence ID" value="KAE9597461.1"/>
    <property type="molecule type" value="Genomic_DNA"/>
</dbReference>
<name>A0A6A4P795_LUPAL</name>
<protein>
    <submittedName>
        <fullName evidence="1">Uncharacterized protein</fullName>
    </submittedName>
</protein>
<keyword evidence="2" id="KW-1185">Reference proteome</keyword>
<evidence type="ECO:0000313" key="2">
    <source>
        <dbReference type="Proteomes" id="UP000447434"/>
    </source>
</evidence>
<organism evidence="1 2">
    <name type="scientific">Lupinus albus</name>
    <name type="common">White lupine</name>
    <name type="synonym">Lupinus termis</name>
    <dbReference type="NCBI Taxonomy" id="3870"/>
    <lineage>
        <taxon>Eukaryota</taxon>
        <taxon>Viridiplantae</taxon>
        <taxon>Streptophyta</taxon>
        <taxon>Embryophyta</taxon>
        <taxon>Tracheophyta</taxon>
        <taxon>Spermatophyta</taxon>
        <taxon>Magnoliopsida</taxon>
        <taxon>eudicotyledons</taxon>
        <taxon>Gunneridae</taxon>
        <taxon>Pentapetalae</taxon>
        <taxon>rosids</taxon>
        <taxon>fabids</taxon>
        <taxon>Fabales</taxon>
        <taxon>Fabaceae</taxon>
        <taxon>Papilionoideae</taxon>
        <taxon>50 kb inversion clade</taxon>
        <taxon>genistoids sensu lato</taxon>
        <taxon>core genistoids</taxon>
        <taxon>Genisteae</taxon>
        <taxon>Lupinus</taxon>
    </lineage>
</organism>
<proteinExistence type="predicted"/>
<sequence>MVCPALLQKVHALMLLPKENLPELLPTGKPLPLLLPLLLLVLLSDSLSIYSAVDAFIRTFDSPNCELMCLSC</sequence>
<gene>
    <name evidence="1" type="ORF">Lalb_Chr16g0386771</name>
</gene>
<accession>A0A6A4P795</accession>